<dbReference type="Proteomes" id="UP000215914">
    <property type="component" value="Unassembled WGS sequence"/>
</dbReference>
<protein>
    <submittedName>
        <fullName evidence="1">Uncharacterized protein</fullName>
    </submittedName>
</protein>
<organism evidence="1 2">
    <name type="scientific">Helianthus annuus</name>
    <name type="common">Common sunflower</name>
    <dbReference type="NCBI Taxonomy" id="4232"/>
    <lineage>
        <taxon>Eukaryota</taxon>
        <taxon>Viridiplantae</taxon>
        <taxon>Streptophyta</taxon>
        <taxon>Embryophyta</taxon>
        <taxon>Tracheophyta</taxon>
        <taxon>Spermatophyta</taxon>
        <taxon>Magnoliopsida</taxon>
        <taxon>eudicotyledons</taxon>
        <taxon>Gunneridae</taxon>
        <taxon>Pentapetalae</taxon>
        <taxon>asterids</taxon>
        <taxon>campanulids</taxon>
        <taxon>Asterales</taxon>
        <taxon>Asteraceae</taxon>
        <taxon>Asteroideae</taxon>
        <taxon>Heliantheae alliance</taxon>
        <taxon>Heliantheae</taxon>
        <taxon>Helianthus</taxon>
    </lineage>
</organism>
<dbReference type="EMBL" id="MNCJ02000323">
    <property type="protein sequence ID" value="KAF5795885.1"/>
    <property type="molecule type" value="Genomic_DNA"/>
</dbReference>
<dbReference type="AlphaFoldDB" id="A0A9K3IG26"/>
<gene>
    <name evidence="1" type="ORF">HanXRQr2_Chr08g0344901</name>
</gene>
<name>A0A9K3IG26_HELAN</name>
<dbReference type="Gramene" id="mRNA:HanXRQr2_Chr08g0344901">
    <property type="protein sequence ID" value="mRNA:HanXRQr2_Chr08g0344901"/>
    <property type="gene ID" value="HanXRQr2_Chr08g0344901"/>
</dbReference>
<proteinExistence type="predicted"/>
<reference evidence="1" key="2">
    <citation type="submission" date="2020-06" db="EMBL/GenBank/DDBJ databases">
        <title>Helianthus annuus Genome sequencing and assembly Release 2.</title>
        <authorList>
            <person name="Gouzy J."/>
            <person name="Langlade N."/>
            <person name="Munos S."/>
        </authorList>
    </citation>
    <scope>NUCLEOTIDE SEQUENCE</scope>
    <source>
        <tissue evidence="1">Leaves</tissue>
    </source>
</reference>
<keyword evidence="2" id="KW-1185">Reference proteome</keyword>
<evidence type="ECO:0000313" key="2">
    <source>
        <dbReference type="Proteomes" id="UP000215914"/>
    </source>
</evidence>
<comment type="caution">
    <text evidence="1">The sequence shown here is derived from an EMBL/GenBank/DDBJ whole genome shotgun (WGS) entry which is preliminary data.</text>
</comment>
<accession>A0A9K3IG26</accession>
<evidence type="ECO:0000313" key="1">
    <source>
        <dbReference type="EMBL" id="KAF5795885.1"/>
    </source>
</evidence>
<sequence length="79" mass="8927">MCSQQYLPNAQSKKDGMFGQVQNLLGPTILTHKNTILYHTAESGLSPNWLGRNRFMCDNSLVKESVLRYKTVIYTSTST</sequence>
<reference evidence="1" key="1">
    <citation type="journal article" date="2017" name="Nature">
        <title>The sunflower genome provides insights into oil metabolism, flowering and Asterid evolution.</title>
        <authorList>
            <person name="Badouin H."/>
            <person name="Gouzy J."/>
            <person name="Grassa C.J."/>
            <person name="Murat F."/>
            <person name="Staton S.E."/>
            <person name="Cottret L."/>
            <person name="Lelandais-Briere C."/>
            <person name="Owens G.L."/>
            <person name="Carrere S."/>
            <person name="Mayjonade B."/>
            <person name="Legrand L."/>
            <person name="Gill N."/>
            <person name="Kane N.C."/>
            <person name="Bowers J.E."/>
            <person name="Hubner S."/>
            <person name="Bellec A."/>
            <person name="Berard A."/>
            <person name="Berges H."/>
            <person name="Blanchet N."/>
            <person name="Boniface M.C."/>
            <person name="Brunel D."/>
            <person name="Catrice O."/>
            <person name="Chaidir N."/>
            <person name="Claudel C."/>
            <person name="Donnadieu C."/>
            <person name="Faraut T."/>
            <person name="Fievet G."/>
            <person name="Helmstetter N."/>
            <person name="King M."/>
            <person name="Knapp S.J."/>
            <person name="Lai Z."/>
            <person name="Le Paslier M.C."/>
            <person name="Lippi Y."/>
            <person name="Lorenzon L."/>
            <person name="Mandel J.R."/>
            <person name="Marage G."/>
            <person name="Marchand G."/>
            <person name="Marquand E."/>
            <person name="Bret-Mestries E."/>
            <person name="Morien E."/>
            <person name="Nambeesan S."/>
            <person name="Nguyen T."/>
            <person name="Pegot-Espagnet P."/>
            <person name="Pouilly N."/>
            <person name="Raftis F."/>
            <person name="Sallet E."/>
            <person name="Schiex T."/>
            <person name="Thomas J."/>
            <person name="Vandecasteele C."/>
            <person name="Vares D."/>
            <person name="Vear F."/>
            <person name="Vautrin S."/>
            <person name="Crespi M."/>
            <person name="Mangin B."/>
            <person name="Burke J.M."/>
            <person name="Salse J."/>
            <person name="Munos S."/>
            <person name="Vincourt P."/>
            <person name="Rieseberg L.H."/>
            <person name="Langlade N.B."/>
        </authorList>
    </citation>
    <scope>NUCLEOTIDE SEQUENCE</scope>
    <source>
        <tissue evidence="1">Leaves</tissue>
    </source>
</reference>